<dbReference type="EMBL" id="NPIC01000010">
    <property type="protein sequence ID" value="RDL32598.1"/>
    <property type="molecule type" value="Genomic_DNA"/>
</dbReference>
<dbReference type="RefSeq" id="XP_031866320.1">
    <property type="nucleotide sequence ID" value="XM_032017677.1"/>
</dbReference>
<dbReference type="Proteomes" id="UP000254866">
    <property type="component" value="Unassembled WGS sequence"/>
</dbReference>
<proteinExistence type="predicted"/>
<feature type="signal peptide" evidence="1">
    <location>
        <begin position="1"/>
        <end position="16"/>
    </location>
</feature>
<accession>A0A370TDQ9</accession>
<keyword evidence="3" id="KW-1185">Reference proteome</keyword>
<name>A0A370TDQ9_9HELO</name>
<evidence type="ECO:0000313" key="2">
    <source>
        <dbReference type="EMBL" id="RDL32598.1"/>
    </source>
</evidence>
<dbReference type="AlphaFoldDB" id="A0A370TDQ9"/>
<evidence type="ECO:0000256" key="1">
    <source>
        <dbReference type="SAM" id="SignalP"/>
    </source>
</evidence>
<comment type="caution">
    <text evidence="2">The sequence shown here is derived from an EMBL/GenBank/DDBJ whole genome shotgun (WGS) entry which is preliminary data.</text>
</comment>
<protein>
    <submittedName>
        <fullName evidence="2">Uncharacterized protein</fullName>
    </submittedName>
</protein>
<reference evidence="2 3" key="1">
    <citation type="journal article" date="2018" name="IMA Fungus">
        <title>IMA Genome-F 9: Draft genome sequence of Annulohypoxylon stygium, Aspergillus mulundensis, Berkeleyomyces basicola (syn. Thielaviopsis basicola), Ceratocystis smalleyi, two Cercospora beticola strains, Coleophoma cylindrospora, Fusarium fracticaudum, Phialophora cf. hyalina, and Morchella septimelata.</title>
        <authorList>
            <person name="Wingfield B.D."/>
            <person name="Bills G.F."/>
            <person name="Dong Y."/>
            <person name="Huang W."/>
            <person name="Nel W.J."/>
            <person name="Swalarsk-Parry B.S."/>
            <person name="Vaghefi N."/>
            <person name="Wilken P.M."/>
            <person name="An Z."/>
            <person name="de Beer Z.W."/>
            <person name="De Vos L."/>
            <person name="Chen L."/>
            <person name="Duong T.A."/>
            <person name="Gao Y."/>
            <person name="Hammerbacher A."/>
            <person name="Kikkert J.R."/>
            <person name="Li Y."/>
            <person name="Li H."/>
            <person name="Li K."/>
            <person name="Li Q."/>
            <person name="Liu X."/>
            <person name="Ma X."/>
            <person name="Naidoo K."/>
            <person name="Pethybridge S.J."/>
            <person name="Sun J."/>
            <person name="Steenkamp E.T."/>
            <person name="van der Nest M.A."/>
            <person name="van Wyk S."/>
            <person name="Wingfield M.J."/>
            <person name="Xiong C."/>
            <person name="Yue Q."/>
            <person name="Zhang X."/>
        </authorList>
    </citation>
    <scope>NUCLEOTIDE SEQUENCE [LARGE SCALE GENOMIC DNA]</scope>
    <source>
        <strain evidence="2 3">BP 5553</strain>
    </source>
</reference>
<organism evidence="2 3">
    <name type="scientific">Venustampulla echinocandica</name>
    <dbReference type="NCBI Taxonomy" id="2656787"/>
    <lineage>
        <taxon>Eukaryota</taxon>
        <taxon>Fungi</taxon>
        <taxon>Dikarya</taxon>
        <taxon>Ascomycota</taxon>
        <taxon>Pezizomycotina</taxon>
        <taxon>Leotiomycetes</taxon>
        <taxon>Helotiales</taxon>
        <taxon>Pleuroascaceae</taxon>
        <taxon>Venustampulla</taxon>
    </lineage>
</organism>
<dbReference type="GeneID" id="43601903"/>
<keyword evidence="1" id="KW-0732">Signal</keyword>
<feature type="chain" id="PRO_5016595838" evidence="1">
    <location>
        <begin position="17"/>
        <end position="373"/>
    </location>
</feature>
<dbReference type="OrthoDB" id="5365129at2759"/>
<sequence length="373" mass="40214">MANFLINAAGIIASIAVPLAQLAKEEQGATTSFSIGIGGAIGNYPGFNADGSVPHVAFWDVNGGRIGQYKGDANGHLNQNLDWSQSISNDQTEPKGSPAQPEYISVVAEESDAVCISYIYASGNGAQYAWYGDMGWTCGADWHYSNFTVGDGHYQPKCVWIDSDHSNGLRFQGLSLHFPDFTASQTGQQDEYNNNLDTLCKSDPRMKFWPGIVPDDETPIFRPPLVYNPDGSDANPSLVINKSKRSSIESSRPFKRAGLPGRHLGAGHLIVSHFESHSAKDLCESATSIGADFVSMIEGIYCDMAVKEWWYLCSTSMVTGCFDLTKKAMVGNVPGIAANGTATAINGRVIQSRDTASGRLIPVKSYDTSVTWG</sequence>
<evidence type="ECO:0000313" key="3">
    <source>
        <dbReference type="Proteomes" id="UP000254866"/>
    </source>
</evidence>
<gene>
    <name evidence="2" type="ORF">BP5553_09054</name>
</gene>